<dbReference type="Gene3D" id="3.40.50.2300">
    <property type="match status" value="2"/>
</dbReference>
<comment type="similarity">
    <text evidence="2">Belongs to the bacterial solute-binding protein 2 family.</text>
</comment>
<dbReference type="eggNOG" id="ENOG502N5Q9">
    <property type="taxonomic scope" value="Archaea"/>
</dbReference>
<dbReference type="SUPFAM" id="SSF53822">
    <property type="entry name" value="Periplasmic binding protein-like I"/>
    <property type="match status" value="1"/>
</dbReference>
<evidence type="ECO:0000313" key="7">
    <source>
        <dbReference type="Proteomes" id="UP000016986"/>
    </source>
</evidence>
<feature type="region of interest" description="Disordered" evidence="4">
    <location>
        <begin position="351"/>
        <end position="388"/>
    </location>
</feature>
<organism evidence="6 7">
    <name type="scientific">Halarchaeum acidiphilum MH1-52-1</name>
    <dbReference type="NCBI Taxonomy" id="1261545"/>
    <lineage>
        <taxon>Archaea</taxon>
        <taxon>Methanobacteriati</taxon>
        <taxon>Methanobacteriota</taxon>
        <taxon>Stenosarchaea group</taxon>
        <taxon>Halobacteria</taxon>
        <taxon>Halobacteriales</taxon>
        <taxon>Halobacteriaceae</taxon>
    </lineage>
</organism>
<evidence type="ECO:0000313" key="6">
    <source>
        <dbReference type="EMBL" id="GAD53298.1"/>
    </source>
</evidence>
<evidence type="ECO:0000256" key="3">
    <source>
        <dbReference type="ARBA" id="ARBA00022729"/>
    </source>
</evidence>
<protein>
    <submittedName>
        <fullName evidence="6">Ribose ABC transporter, periplasmic ribose-binding protein RbsB</fullName>
    </submittedName>
</protein>
<dbReference type="AlphaFoldDB" id="U3AEU4"/>
<gene>
    <name evidence="6" type="ORF">MBEHAL_2058</name>
</gene>
<evidence type="ECO:0000256" key="2">
    <source>
        <dbReference type="ARBA" id="ARBA00007639"/>
    </source>
</evidence>
<comment type="caution">
    <text evidence="6">The sequence shown here is derived from an EMBL/GenBank/DDBJ whole genome shotgun (WGS) entry which is preliminary data.</text>
</comment>
<dbReference type="Pfam" id="PF13407">
    <property type="entry name" value="Peripla_BP_4"/>
    <property type="match status" value="1"/>
</dbReference>
<evidence type="ECO:0000259" key="5">
    <source>
        <dbReference type="Pfam" id="PF13407"/>
    </source>
</evidence>
<sequence length="388" mass="43111">MVTTLQNDQWQAFANGVQEAANALGAPDSDYKQNQGQQQKMVSQLSTAFTKGYNAICGTPYQASGVPTVVRKCKQNDAGFVDFWNIAKWYTPLDAGENFIQYQIPAVAKTGQLTAEILFEEMGGEGNFVHITGPHGVTGRNRNIGVENAMKKYPDINKLGMQPGDWSRPSGRKVMSSFVSKYGDKIDGVYCQNDAMGLGAYTILKNNDMSVPMVGYDGPKDAVNNIKSTSADGDGPNWVASFSAKTFWQGGYAVVEAFDWLNGWRPTVPERMMWGGGVVVTSDPSKYRGKLKTEFDASWSKPDDYLSVAYSDGKSPYDWKKMSRTLNPDGWDPQNKLVPIRKDEFNQLNWTESNKPSGYSLPDAYSESGTFDDVEQRYAKHHETDPYQ</sequence>
<dbReference type="EMBL" id="BATA01000058">
    <property type="protein sequence ID" value="GAD53298.1"/>
    <property type="molecule type" value="Genomic_DNA"/>
</dbReference>
<dbReference type="Proteomes" id="UP000016986">
    <property type="component" value="Unassembled WGS sequence"/>
</dbReference>
<feature type="compositionally biased region" description="Basic and acidic residues" evidence="4">
    <location>
        <begin position="374"/>
        <end position="388"/>
    </location>
</feature>
<feature type="domain" description="Periplasmic binding protein" evidence="5">
    <location>
        <begin position="2"/>
        <end position="232"/>
    </location>
</feature>
<name>U3AEU4_9EURY</name>
<keyword evidence="3" id="KW-0732">Signal</keyword>
<keyword evidence="7" id="KW-1185">Reference proteome</keyword>
<accession>U3AEU4</accession>
<dbReference type="PANTHER" id="PTHR46847">
    <property type="entry name" value="D-ALLOSE-BINDING PERIPLASMIC PROTEIN-RELATED"/>
    <property type="match status" value="1"/>
</dbReference>
<dbReference type="InterPro" id="IPR028082">
    <property type="entry name" value="Peripla_BP_I"/>
</dbReference>
<dbReference type="InterPro" id="IPR025997">
    <property type="entry name" value="SBP_2_dom"/>
</dbReference>
<dbReference type="PANTHER" id="PTHR46847:SF1">
    <property type="entry name" value="D-ALLOSE-BINDING PERIPLASMIC PROTEIN-RELATED"/>
    <property type="match status" value="1"/>
</dbReference>
<dbReference type="GO" id="GO:0030246">
    <property type="term" value="F:carbohydrate binding"/>
    <property type="evidence" value="ECO:0007669"/>
    <property type="project" value="UniProtKB-ARBA"/>
</dbReference>
<evidence type="ECO:0000256" key="4">
    <source>
        <dbReference type="SAM" id="MobiDB-lite"/>
    </source>
</evidence>
<evidence type="ECO:0000256" key="1">
    <source>
        <dbReference type="ARBA" id="ARBA00004196"/>
    </source>
</evidence>
<reference evidence="6 7" key="1">
    <citation type="submission" date="2013-09" db="EMBL/GenBank/DDBJ databases">
        <title>Whole genome sequencing of Halarchaeum acidiphilum strain MH1-52-1.</title>
        <authorList>
            <person name="Shimane Y."/>
            <person name="Minegishi H."/>
            <person name="Nishi S."/>
            <person name="Echigo A."/>
            <person name="Shuto A."/>
            <person name="Konishi M."/>
            <person name="Ito T."/>
            <person name="Ohkuma M."/>
            <person name="Ohta Y."/>
            <person name="Nagano Y."/>
            <person name="Tsubouchi T."/>
            <person name="Mori K."/>
            <person name="Usui K."/>
            <person name="Kamekura M."/>
            <person name="Usami R."/>
            <person name="Takaki Y."/>
            <person name="Hatada Y."/>
        </authorList>
    </citation>
    <scope>NUCLEOTIDE SEQUENCE [LARGE SCALE GENOMIC DNA]</scope>
    <source>
        <strain evidence="6 7">JCM 16109</strain>
    </source>
</reference>
<comment type="subcellular location">
    <subcellularLocation>
        <location evidence="1">Cell envelope</location>
    </subcellularLocation>
</comment>
<dbReference type="CDD" id="cd01536">
    <property type="entry name" value="PBP1_ABC_sugar_binding-like"/>
    <property type="match status" value="1"/>
</dbReference>
<proteinExistence type="inferred from homology"/>